<dbReference type="GO" id="GO:0005886">
    <property type="term" value="C:plasma membrane"/>
    <property type="evidence" value="ECO:0007669"/>
    <property type="project" value="UniProtKB-SubCell"/>
</dbReference>
<keyword evidence="4" id="KW-1003">Cell membrane</keyword>
<dbReference type="PANTHER" id="PTHR42985:SF40">
    <property type="entry name" value="LD47995P-RELATED"/>
    <property type="match status" value="1"/>
</dbReference>
<comment type="similarity">
    <text evidence="2">Belongs to the sodium:solute symporter (SSF) (TC 2.A.21) family.</text>
</comment>
<feature type="transmembrane region" description="Helical" evidence="11">
    <location>
        <begin position="664"/>
        <end position="685"/>
    </location>
</feature>
<feature type="transmembrane region" description="Helical" evidence="11">
    <location>
        <begin position="580"/>
        <end position="598"/>
    </location>
</feature>
<dbReference type="GO" id="GO:0006814">
    <property type="term" value="P:sodium ion transport"/>
    <property type="evidence" value="ECO:0007669"/>
    <property type="project" value="UniProtKB-KW"/>
</dbReference>
<dbReference type="CDD" id="cd11495">
    <property type="entry name" value="SLC5sbd_NIS-like_u3"/>
    <property type="match status" value="1"/>
</dbReference>
<evidence type="ECO:0000256" key="1">
    <source>
        <dbReference type="ARBA" id="ARBA00004651"/>
    </source>
</evidence>
<keyword evidence="10" id="KW-0739">Sodium transport</keyword>
<reference evidence="12" key="1">
    <citation type="submission" date="2018-05" db="EMBL/GenBank/DDBJ databases">
        <authorList>
            <person name="Lanie J.A."/>
            <person name="Ng W.-L."/>
            <person name="Kazmierczak K.M."/>
            <person name="Andrzejewski T.M."/>
            <person name="Davidsen T.M."/>
            <person name="Wayne K.J."/>
            <person name="Tettelin H."/>
            <person name="Glass J.I."/>
            <person name="Rusch D."/>
            <person name="Podicherti R."/>
            <person name="Tsui H.-C.T."/>
            <person name="Winkler M.E."/>
        </authorList>
    </citation>
    <scope>NUCLEOTIDE SEQUENCE</scope>
</reference>
<evidence type="ECO:0000256" key="3">
    <source>
        <dbReference type="ARBA" id="ARBA00022448"/>
    </source>
</evidence>
<dbReference type="NCBIfam" id="TIGR00813">
    <property type="entry name" value="sss"/>
    <property type="match status" value="1"/>
</dbReference>
<dbReference type="InterPro" id="IPR001734">
    <property type="entry name" value="Na/solute_symporter"/>
</dbReference>
<dbReference type="PROSITE" id="PS50283">
    <property type="entry name" value="NA_SOLUT_SYMP_3"/>
    <property type="match status" value="1"/>
</dbReference>
<dbReference type="AlphaFoldDB" id="A0A382BND0"/>
<evidence type="ECO:0000256" key="11">
    <source>
        <dbReference type="SAM" id="Phobius"/>
    </source>
</evidence>
<evidence type="ECO:0000256" key="6">
    <source>
        <dbReference type="ARBA" id="ARBA00022989"/>
    </source>
</evidence>
<name>A0A382BND0_9ZZZZ</name>
<keyword evidence="8" id="KW-0406">Ion transport</keyword>
<dbReference type="GO" id="GO:0015293">
    <property type="term" value="F:symporter activity"/>
    <property type="evidence" value="ECO:0007669"/>
    <property type="project" value="TreeGrafter"/>
</dbReference>
<gene>
    <name evidence="12" type="ORF">METZ01_LOCUS167746</name>
</gene>
<keyword evidence="7" id="KW-0915">Sodium</keyword>
<accession>A0A382BND0</accession>
<feature type="transmembrane region" description="Helical" evidence="11">
    <location>
        <begin position="389"/>
        <end position="411"/>
    </location>
</feature>
<proteinExistence type="inferred from homology"/>
<feature type="transmembrane region" description="Helical" evidence="11">
    <location>
        <begin position="619"/>
        <end position="644"/>
    </location>
</feature>
<evidence type="ECO:0000256" key="8">
    <source>
        <dbReference type="ARBA" id="ARBA00023065"/>
    </source>
</evidence>
<evidence type="ECO:0000256" key="5">
    <source>
        <dbReference type="ARBA" id="ARBA00022692"/>
    </source>
</evidence>
<keyword evidence="6 11" id="KW-1133">Transmembrane helix</keyword>
<dbReference type="InterPro" id="IPR038377">
    <property type="entry name" value="Na/Glc_symporter_sf"/>
</dbReference>
<dbReference type="EMBL" id="UINC01030458">
    <property type="protein sequence ID" value="SVB14892.1"/>
    <property type="molecule type" value="Genomic_DNA"/>
</dbReference>
<keyword evidence="9 11" id="KW-0472">Membrane</keyword>
<evidence type="ECO:0000256" key="2">
    <source>
        <dbReference type="ARBA" id="ARBA00006434"/>
    </source>
</evidence>
<dbReference type="InterPro" id="IPR051163">
    <property type="entry name" value="Sodium:Solute_Symporter_SSF"/>
</dbReference>
<feature type="transmembrane region" description="Helical" evidence="11">
    <location>
        <begin position="496"/>
        <end position="516"/>
    </location>
</feature>
<evidence type="ECO:0000256" key="9">
    <source>
        <dbReference type="ARBA" id="ARBA00023136"/>
    </source>
</evidence>
<feature type="non-terminal residue" evidence="12">
    <location>
        <position position="697"/>
    </location>
</feature>
<dbReference type="Gene3D" id="1.20.1730.10">
    <property type="entry name" value="Sodium/glucose cotransporter"/>
    <property type="match status" value="1"/>
</dbReference>
<dbReference type="InterPro" id="IPR056734">
    <property type="entry name" value="NANM"/>
</dbReference>
<evidence type="ECO:0000313" key="12">
    <source>
        <dbReference type="EMBL" id="SVB14892.1"/>
    </source>
</evidence>
<keyword evidence="3" id="KW-0813">Transport</keyword>
<organism evidence="12">
    <name type="scientific">marine metagenome</name>
    <dbReference type="NCBI Taxonomy" id="408172"/>
    <lineage>
        <taxon>unclassified sequences</taxon>
        <taxon>metagenomes</taxon>
        <taxon>ecological metagenomes</taxon>
    </lineage>
</organism>
<feature type="transmembrane region" description="Helical" evidence="11">
    <location>
        <begin position="523"/>
        <end position="545"/>
    </location>
</feature>
<protein>
    <recommendedName>
        <fullName evidence="13">Sodium transporter</fullName>
    </recommendedName>
</protein>
<evidence type="ECO:0000256" key="7">
    <source>
        <dbReference type="ARBA" id="ARBA00023053"/>
    </source>
</evidence>
<comment type="subcellular location">
    <subcellularLocation>
        <location evidence="1">Cell membrane</location>
        <topology evidence="1">Multi-pass membrane protein</topology>
    </subcellularLocation>
</comment>
<evidence type="ECO:0000256" key="10">
    <source>
        <dbReference type="ARBA" id="ARBA00023201"/>
    </source>
</evidence>
<dbReference type="PANTHER" id="PTHR42985">
    <property type="entry name" value="SODIUM-COUPLED MONOCARBOXYLATE TRANSPORTER"/>
    <property type="match status" value="1"/>
</dbReference>
<evidence type="ECO:0008006" key="13">
    <source>
        <dbReference type="Google" id="ProtNLM"/>
    </source>
</evidence>
<feature type="non-terminal residue" evidence="12">
    <location>
        <position position="1"/>
    </location>
</feature>
<feature type="transmembrane region" description="Helical" evidence="11">
    <location>
        <begin position="467"/>
        <end position="490"/>
    </location>
</feature>
<dbReference type="SUPFAM" id="SSF117281">
    <property type="entry name" value="Kelch motif"/>
    <property type="match status" value="1"/>
</dbReference>
<feature type="transmembrane region" description="Helical" evidence="11">
    <location>
        <begin position="423"/>
        <end position="444"/>
    </location>
</feature>
<dbReference type="Pfam" id="PF00474">
    <property type="entry name" value="SSF"/>
    <property type="match status" value="1"/>
</dbReference>
<evidence type="ECO:0000256" key="4">
    <source>
        <dbReference type="ARBA" id="ARBA00022475"/>
    </source>
</evidence>
<dbReference type="Pfam" id="PF24996">
    <property type="entry name" value="NANM"/>
    <property type="match status" value="1"/>
</dbReference>
<keyword evidence="5 11" id="KW-0812">Transmembrane</keyword>
<dbReference type="InterPro" id="IPR015915">
    <property type="entry name" value="Kelch-typ_b-propeller"/>
</dbReference>
<dbReference type="Gene3D" id="2.120.10.80">
    <property type="entry name" value="Kelch-type beta propeller"/>
    <property type="match status" value="1"/>
</dbReference>
<sequence>DGGTSAKVYYDTIHVVTKDGPDYSIAEAKAKLPQVLGYGVSISTTDGVLCIGGEWREDGVTHRSAKVFALSYASGQVTIHESYPPLPKGTTAAAGALIGKTIYIAGGNSGEGATQNFWSLDLAKRDTDDFKWVKLPPWDGPARTHLLASAQSDGGTDCLYIFSGRMKDAQGRWHMLSDTHKYNPKSGKWKKVNNIQTKGDAQPRCVMAGTAASVGTNSLLLFGGANGKRFITLESLSAQITAAKAAGNQQAAAALNAEKQKIQDAHDGFSRDILLYNTVTDQWQKFADFEESSRSATAPGATERVPIGSHVTTTAVHWGNSIIIPTGESSPGIRTKNIWKIDLAKQNKRFGTTNWIVLVAYMGVLIGIGVYFSRKNNSAEDFFVAGKRVVWWAAGLSIFSTMLSAITYLSIPAKAYATNWTWFIFNMTIPVMAPVIIYCFLPFYRRLGITSIYEYLEMRFSTGLRKLGSASFAIFQLARMGIVILLPALALSSVTGWDVIYCIIAMGVLSTIYTVLGGIEAVIWTDVIQTIVLVGGALVAFFVIVGEVDGGFSAIIETASRQGKFEMVNTDLSFVSGIDTIWVIILGGIFAQILSYGTDQAVVQRYLTTPTEKEAAKAIWTNSALSVPLSVLFFGVGTALFVYFQQQPANLEPISKIDQIFPHFILHQMPAGLAGLVIAGVFAAAMSSLDSSMHSIA</sequence>
<feature type="transmembrane region" description="Helical" evidence="11">
    <location>
        <begin position="355"/>
        <end position="373"/>
    </location>
</feature>